<evidence type="ECO:0000313" key="3">
    <source>
        <dbReference type="Proteomes" id="UP000077926"/>
    </source>
</evidence>
<keyword evidence="1" id="KW-1133">Transmembrane helix</keyword>
<keyword evidence="1" id="KW-0472">Membrane</keyword>
<name>A0A1B3XNK0_9BACI</name>
<protein>
    <submittedName>
        <fullName evidence="2">Uncharacterized protein</fullName>
    </submittedName>
</protein>
<organism evidence="2 3">
    <name type="scientific">Peribacillus muralis</name>
    <dbReference type="NCBI Taxonomy" id="264697"/>
    <lineage>
        <taxon>Bacteria</taxon>
        <taxon>Bacillati</taxon>
        <taxon>Bacillota</taxon>
        <taxon>Bacilli</taxon>
        <taxon>Bacillales</taxon>
        <taxon>Bacillaceae</taxon>
        <taxon>Peribacillus</taxon>
    </lineage>
</organism>
<dbReference type="KEGG" id="bmur:ABE28_010470"/>
<evidence type="ECO:0000313" key="2">
    <source>
        <dbReference type="EMBL" id="AOH54775.1"/>
    </source>
</evidence>
<sequence>MNTFLFYSVLGLFGVLLITNSSDRFIKNHIFFKISFSVIVLLSSCIILYAILGQDEDPIDNAIQYSFAMAAYEKMGR</sequence>
<evidence type="ECO:0000256" key="1">
    <source>
        <dbReference type="SAM" id="Phobius"/>
    </source>
</evidence>
<dbReference type="EMBL" id="CP017080">
    <property type="protein sequence ID" value="AOH54775.1"/>
    <property type="molecule type" value="Genomic_DNA"/>
</dbReference>
<feature type="transmembrane region" description="Helical" evidence="1">
    <location>
        <begin position="30"/>
        <end position="52"/>
    </location>
</feature>
<gene>
    <name evidence="2" type="ORF">ABE28_010470</name>
</gene>
<accession>A0A1B3XNK0</accession>
<dbReference type="Proteomes" id="UP000077926">
    <property type="component" value="Chromosome"/>
</dbReference>
<keyword evidence="1" id="KW-0812">Transmembrane</keyword>
<proteinExistence type="predicted"/>
<feature type="transmembrane region" description="Helical" evidence="1">
    <location>
        <begin position="6"/>
        <end position="23"/>
    </location>
</feature>
<reference evidence="2 3" key="1">
    <citation type="submission" date="2016-08" db="EMBL/GenBank/DDBJ databases">
        <title>Complete genome sequence of Bacillus muralis G25-68, a strain with toxicity to nematodes.</title>
        <authorList>
            <person name="Zheng Z."/>
        </authorList>
    </citation>
    <scope>NUCLEOTIDE SEQUENCE [LARGE SCALE GENOMIC DNA]</scope>
    <source>
        <strain evidence="2 3">G25-68</strain>
    </source>
</reference>
<keyword evidence="3" id="KW-1185">Reference proteome</keyword>
<dbReference type="AlphaFoldDB" id="A0A1B3XNK0"/>